<dbReference type="Pfam" id="PF00046">
    <property type="entry name" value="Homeodomain"/>
    <property type="match status" value="1"/>
</dbReference>
<evidence type="ECO:0000256" key="2">
    <source>
        <dbReference type="ARBA" id="ARBA00023015"/>
    </source>
</evidence>
<dbReference type="Gene3D" id="1.10.10.60">
    <property type="entry name" value="Homeodomain-like"/>
    <property type="match status" value="1"/>
</dbReference>
<evidence type="ECO:0000256" key="1">
    <source>
        <dbReference type="ARBA" id="ARBA00004123"/>
    </source>
</evidence>
<evidence type="ECO:0000256" key="7">
    <source>
        <dbReference type="PROSITE-ProRule" id="PRU00108"/>
    </source>
</evidence>
<evidence type="ECO:0000313" key="11">
    <source>
        <dbReference type="Proteomes" id="UP000189704"/>
    </source>
</evidence>
<dbReference type="PANTHER" id="PTHR11636">
    <property type="entry name" value="POU DOMAIN"/>
    <property type="match status" value="1"/>
</dbReference>
<evidence type="ECO:0000256" key="8">
    <source>
        <dbReference type="RuleBase" id="RU000682"/>
    </source>
</evidence>
<dbReference type="STRING" id="1868482.ENSTSYP00000022204"/>
<dbReference type="OrthoDB" id="9561544at2759"/>
<dbReference type="Pfam" id="PF00157">
    <property type="entry name" value="Pou"/>
    <property type="match status" value="1"/>
</dbReference>
<keyword evidence="11" id="KW-1185">Reference proteome</keyword>
<keyword evidence="4 7" id="KW-0371">Homeobox</keyword>
<dbReference type="InterPro" id="IPR009057">
    <property type="entry name" value="Homeodomain-like_sf"/>
</dbReference>
<dbReference type="InterPro" id="IPR013847">
    <property type="entry name" value="POU"/>
</dbReference>
<sequence length="317" mass="34230">PVWVDTPTWLSNQATPGRLVVRPGVCPGPEVWGTPLGPLTNESQGGMGPCGPQPGTGKPGSQLQSLCQGACPGTSVGPCLGPYIVLRSIPTSAPPEDVSAIKSELEQLAEELRRRRMALGYSQADVGCAVGALFGKVLSQTTICRFEARQLSLASMWRLQPLLKMWLQEVGAENLLGLCKMEMILLQVRKSRRASSEKRVRKSLERLFLQCPKPTPQQVSFIARCLWLQKDLVRGWFEDRSKMGPQLTENASPQGSVRAAGPPRPGALACFPSAPLLRFDGPHHGGSHFTPLYSSVPFSVKGAIPHTPASTLGLPRI</sequence>
<dbReference type="CDD" id="cd00086">
    <property type="entry name" value="homeodomain"/>
    <property type="match status" value="1"/>
</dbReference>
<keyword evidence="5" id="KW-0804">Transcription</keyword>
<dbReference type="GeneID" id="103249253"/>
<dbReference type="PROSITE" id="PS00035">
    <property type="entry name" value="POU_1"/>
    <property type="match status" value="1"/>
</dbReference>
<dbReference type="PRINTS" id="PR00028">
    <property type="entry name" value="POUDOMAIN"/>
</dbReference>
<dbReference type="SMART" id="SM00352">
    <property type="entry name" value="POU"/>
    <property type="match status" value="1"/>
</dbReference>
<dbReference type="InterPro" id="IPR050255">
    <property type="entry name" value="POU_domain_TF"/>
</dbReference>
<dbReference type="SUPFAM" id="SSF47413">
    <property type="entry name" value="lambda repressor-like DNA-binding domains"/>
    <property type="match status" value="1"/>
</dbReference>
<dbReference type="GO" id="GO:0000981">
    <property type="term" value="F:DNA-binding transcription factor activity, RNA polymerase II-specific"/>
    <property type="evidence" value="ECO:0007669"/>
    <property type="project" value="TreeGrafter"/>
</dbReference>
<evidence type="ECO:0000256" key="6">
    <source>
        <dbReference type="ARBA" id="ARBA00023242"/>
    </source>
</evidence>
<dbReference type="SMART" id="SM00389">
    <property type="entry name" value="HOX"/>
    <property type="match status" value="1"/>
</dbReference>
<dbReference type="RefSeq" id="XP_008046090.2">
    <property type="nucleotide sequence ID" value="XM_008047899.2"/>
</dbReference>
<dbReference type="InterPro" id="IPR000327">
    <property type="entry name" value="POU_dom"/>
</dbReference>
<evidence type="ECO:0000256" key="5">
    <source>
        <dbReference type="ARBA" id="ARBA00023163"/>
    </source>
</evidence>
<evidence type="ECO:0000313" key="12">
    <source>
        <dbReference type="RefSeq" id="XP_008046090.2"/>
    </source>
</evidence>
<gene>
    <name evidence="12" type="primary">POU5F2</name>
</gene>
<dbReference type="InterPro" id="IPR010982">
    <property type="entry name" value="Lambda_DNA-bd_dom_sf"/>
</dbReference>
<accession>A0A1U7SKN9</accession>
<evidence type="ECO:0000256" key="3">
    <source>
        <dbReference type="ARBA" id="ARBA00023125"/>
    </source>
</evidence>
<dbReference type="SUPFAM" id="SSF46689">
    <property type="entry name" value="Homeodomain-like"/>
    <property type="match status" value="1"/>
</dbReference>
<dbReference type="GO" id="GO:0000978">
    <property type="term" value="F:RNA polymerase II cis-regulatory region sequence-specific DNA binding"/>
    <property type="evidence" value="ECO:0007669"/>
    <property type="project" value="TreeGrafter"/>
</dbReference>
<keyword evidence="6 7" id="KW-0539">Nucleus</keyword>
<dbReference type="Proteomes" id="UP000189704">
    <property type="component" value="Unplaced"/>
</dbReference>
<reference evidence="12" key="1">
    <citation type="submission" date="2025-08" db="UniProtKB">
        <authorList>
            <consortium name="RefSeq"/>
        </authorList>
    </citation>
    <scope>IDENTIFICATION</scope>
</reference>
<dbReference type="Gene3D" id="1.10.260.40">
    <property type="entry name" value="lambda repressor-like DNA-binding domains"/>
    <property type="match status" value="1"/>
</dbReference>
<keyword evidence="3 7" id="KW-0238">DNA-binding</keyword>
<feature type="non-terminal residue" evidence="12">
    <location>
        <position position="1"/>
    </location>
</feature>
<proteinExistence type="predicted"/>
<dbReference type="KEGG" id="csyr:103249253"/>
<dbReference type="AlphaFoldDB" id="A0A1U7SKN9"/>
<dbReference type="InterPro" id="IPR001356">
    <property type="entry name" value="HD"/>
</dbReference>
<evidence type="ECO:0000259" key="10">
    <source>
        <dbReference type="PROSITE" id="PS51179"/>
    </source>
</evidence>
<feature type="domain" description="POU-specific" evidence="10">
    <location>
        <begin position="97"/>
        <end position="171"/>
    </location>
</feature>
<dbReference type="PANTHER" id="PTHR11636:SF14">
    <property type="entry name" value="POU DOMAIN, CLASS 5, TRANSCRIPTION FACTOR 2"/>
    <property type="match status" value="1"/>
</dbReference>
<comment type="subcellular location">
    <subcellularLocation>
        <location evidence="1 7 8">Nucleus</location>
    </subcellularLocation>
</comment>
<evidence type="ECO:0000259" key="9">
    <source>
        <dbReference type="PROSITE" id="PS50071"/>
    </source>
</evidence>
<keyword evidence="2" id="KW-0805">Transcription regulation</keyword>
<feature type="DNA-binding region" description="Homeobox" evidence="7">
    <location>
        <begin position="189"/>
        <end position="241"/>
    </location>
</feature>
<feature type="domain" description="Homeobox" evidence="9">
    <location>
        <begin position="187"/>
        <end position="240"/>
    </location>
</feature>
<organism evidence="11 12">
    <name type="scientific">Carlito syrichta</name>
    <name type="common">Philippine tarsier</name>
    <name type="synonym">Tarsius syrichta</name>
    <dbReference type="NCBI Taxonomy" id="1868482"/>
    <lineage>
        <taxon>Eukaryota</taxon>
        <taxon>Metazoa</taxon>
        <taxon>Chordata</taxon>
        <taxon>Craniata</taxon>
        <taxon>Vertebrata</taxon>
        <taxon>Euteleostomi</taxon>
        <taxon>Mammalia</taxon>
        <taxon>Eutheria</taxon>
        <taxon>Euarchontoglires</taxon>
        <taxon>Primates</taxon>
        <taxon>Haplorrhini</taxon>
        <taxon>Tarsiiformes</taxon>
        <taxon>Tarsiidae</taxon>
        <taxon>Carlito</taxon>
    </lineage>
</organism>
<dbReference type="CTD" id="134187"/>
<dbReference type="GO" id="GO:0005634">
    <property type="term" value="C:nucleus"/>
    <property type="evidence" value="ECO:0007669"/>
    <property type="project" value="UniProtKB-SubCell"/>
</dbReference>
<evidence type="ECO:0000256" key="4">
    <source>
        <dbReference type="ARBA" id="ARBA00023155"/>
    </source>
</evidence>
<dbReference type="PROSITE" id="PS50071">
    <property type="entry name" value="HOMEOBOX_2"/>
    <property type="match status" value="1"/>
</dbReference>
<protein>
    <submittedName>
        <fullName evidence="12">POU domain, class 5, transcription factor 2</fullName>
    </submittedName>
</protein>
<dbReference type="PROSITE" id="PS51179">
    <property type="entry name" value="POU_3"/>
    <property type="match status" value="1"/>
</dbReference>
<name>A0A1U7SKN9_CARSF</name>